<dbReference type="InterPro" id="IPR036388">
    <property type="entry name" value="WH-like_DNA-bd_sf"/>
</dbReference>
<evidence type="ECO:0000313" key="1">
    <source>
        <dbReference type="EMBL" id="MFC5833622.1"/>
    </source>
</evidence>
<evidence type="ECO:0008006" key="3">
    <source>
        <dbReference type="Google" id="ProtNLM"/>
    </source>
</evidence>
<organism evidence="1 2">
    <name type="scientific">Nonomuraea insulae</name>
    <dbReference type="NCBI Taxonomy" id="1616787"/>
    <lineage>
        <taxon>Bacteria</taxon>
        <taxon>Bacillati</taxon>
        <taxon>Actinomycetota</taxon>
        <taxon>Actinomycetes</taxon>
        <taxon>Streptosporangiales</taxon>
        <taxon>Streptosporangiaceae</taxon>
        <taxon>Nonomuraea</taxon>
    </lineage>
</organism>
<comment type="caution">
    <text evidence="1">The sequence shown here is derived from an EMBL/GenBank/DDBJ whole genome shotgun (WGS) entry which is preliminary data.</text>
</comment>
<dbReference type="RefSeq" id="WP_379523048.1">
    <property type="nucleotide sequence ID" value="NZ_JBHSPA010000095.1"/>
</dbReference>
<evidence type="ECO:0000313" key="2">
    <source>
        <dbReference type="Proteomes" id="UP001596058"/>
    </source>
</evidence>
<sequence length="88" mass="9819">MGRWLAQQIETGDPDMFRSTDLLESVGGEQTGGQLYHHLRALHSARLIAQRRRGEYELAPQVMIQVLAILAAAFDPPLDPPFDPPNPE</sequence>
<gene>
    <name evidence="1" type="ORF">ACFPZ3_58100</name>
</gene>
<reference evidence="2" key="1">
    <citation type="journal article" date="2019" name="Int. J. Syst. Evol. Microbiol.">
        <title>The Global Catalogue of Microorganisms (GCM) 10K type strain sequencing project: providing services to taxonomists for standard genome sequencing and annotation.</title>
        <authorList>
            <consortium name="The Broad Institute Genomics Platform"/>
            <consortium name="The Broad Institute Genome Sequencing Center for Infectious Disease"/>
            <person name="Wu L."/>
            <person name="Ma J."/>
        </authorList>
    </citation>
    <scope>NUCLEOTIDE SEQUENCE [LARGE SCALE GENOMIC DNA]</scope>
    <source>
        <strain evidence="2">CCUG 53903</strain>
    </source>
</reference>
<dbReference type="Proteomes" id="UP001596058">
    <property type="component" value="Unassembled WGS sequence"/>
</dbReference>
<name>A0ABW1D852_9ACTN</name>
<protein>
    <recommendedName>
        <fullName evidence="3">HTH arsR-type domain-containing protein</fullName>
    </recommendedName>
</protein>
<proteinExistence type="predicted"/>
<accession>A0ABW1D852</accession>
<dbReference type="EMBL" id="JBHSPA010000095">
    <property type="protein sequence ID" value="MFC5833622.1"/>
    <property type="molecule type" value="Genomic_DNA"/>
</dbReference>
<keyword evidence="2" id="KW-1185">Reference proteome</keyword>
<dbReference type="Gene3D" id="1.10.10.10">
    <property type="entry name" value="Winged helix-like DNA-binding domain superfamily/Winged helix DNA-binding domain"/>
    <property type="match status" value="1"/>
</dbReference>